<dbReference type="InterPro" id="IPR011990">
    <property type="entry name" value="TPR-like_helical_dom_sf"/>
</dbReference>
<evidence type="ECO:0008006" key="5">
    <source>
        <dbReference type="Google" id="ProtNLM"/>
    </source>
</evidence>
<keyword evidence="2" id="KW-0732">Signal</keyword>
<evidence type="ECO:0000256" key="1">
    <source>
        <dbReference type="SAM" id="MobiDB-lite"/>
    </source>
</evidence>
<sequence length="626" mass="68371">MSPETQKFSLSALPTLLMSHPLLAASLGATETVPPNERAHEGRRLHAIPSLYDREATSPGYRPHSPGTNWERSGFDDRPPKIQALYQIALALSRSEGVERMEQLAADLPKASEREAFLCAIAVRSARAGEVEHTLATIARVQDPCLQIRSWREAIVVLTRGDRLADALEICDRLDPQERVAALCDMVVELRSLGHDDRALAMARTIPHVPQQGSLLQWLAYEWAKVRDFDRVGQALATIADPSQDKVAPMVHLAVVLAGEGQLDLARELAVAIERPDERSRVLAELAGAAIDRGETTRALSILHEAWQLCQPLPASAFKVVTIARISLEYAQAGATESSARILKEAIAAIETLKPKVSGRFPNRTGERLHATEYLNRDLPFNPFEDGAKTIARVRSLAREWVADAEGLAVPDGSEPTRPPRETRGEFSANSCTLIANRDLQAALEMAQGIGNTERRAKALRAIGVNLARADRVETGVQAIAAIADRHQQAAGLRQIALLLLDKGKVFKARLVADAIADFQLQAETLGAIALNLSGRGQILEARMVAQTIGDRREQARVLHQIALGLAEISQYNRSLQVSRSIDDRYAQARTLAAIAERLYALGQGDRAAKILDSALELAELDRFSP</sequence>
<feature type="region of interest" description="Disordered" evidence="1">
    <location>
        <begin position="54"/>
        <end position="74"/>
    </location>
</feature>
<dbReference type="AlphaFoldDB" id="A0A6H1TSV8"/>
<feature type="signal peptide" evidence="2">
    <location>
        <begin position="1"/>
        <end position="24"/>
    </location>
</feature>
<dbReference type="EMBL" id="CP051167">
    <property type="protein sequence ID" value="QIZ69682.1"/>
    <property type="molecule type" value="Genomic_DNA"/>
</dbReference>
<dbReference type="Proteomes" id="UP000500857">
    <property type="component" value="Chromosome"/>
</dbReference>
<feature type="chain" id="PRO_5026026412" description="Tetratricopeptide repeat protein" evidence="2">
    <location>
        <begin position="25"/>
        <end position="626"/>
    </location>
</feature>
<protein>
    <recommendedName>
        <fullName evidence="5">Tetratricopeptide repeat protein</fullName>
    </recommendedName>
</protein>
<evidence type="ECO:0000313" key="4">
    <source>
        <dbReference type="Proteomes" id="UP000500857"/>
    </source>
</evidence>
<name>A0A6H1TSV8_9CYAN</name>
<evidence type="ECO:0000313" key="3">
    <source>
        <dbReference type="EMBL" id="QIZ69682.1"/>
    </source>
</evidence>
<organism evidence="3 4">
    <name type="scientific">Oxynema aestuarii AP17</name>
    <dbReference type="NCBI Taxonomy" id="2064643"/>
    <lineage>
        <taxon>Bacteria</taxon>
        <taxon>Bacillati</taxon>
        <taxon>Cyanobacteriota</taxon>
        <taxon>Cyanophyceae</taxon>
        <taxon>Oscillatoriophycideae</taxon>
        <taxon>Oscillatoriales</taxon>
        <taxon>Oscillatoriaceae</taxon>
        <taxon>Oxynema</taxon>
        <taxon>Oxynema aestuarii</taxon>
    </lineage>
</organism>
<dbReference type="Gene3D" id="1.25.40.10">
    <property type="entry name" value="Tetratricopeptide repeat domain"/>
    <property type="match status" value="4"/>
</dbReference>
<reference evidence="3 4" key="1">
    <citation type="submission" date="2020-04" db="EMBL/GenBank/DDBJ databases">
        <authorList>
            <person name="Basu S."/>
            <person name="Maruthanayagam V."/>
            <person name="Chakraborty S."/>
            <person name="Pramanik A."/>
            <person name="Mukherjee J."/>
            <person name="Brink B."/>
        </authorList>
    </citation>
    <scope>NUCLEOTIDE SEQUENCE [LARGE SCALE GENOMIC DNA]</scope>
    <source>
        <strain evidence="3 4">AP17</strain>
    </source>
</reference>
<dbReference type="KEGG" id="oxy:HCG48_03045"/>
<dbReference type="RefSeq" id="WP_168567839.1">
    <property type="nucleotide sequence ID" value="NZ_CP051167.1"/>
</dbReference>
<proteinExistence type="predicted"/>
<keyword evidence="4" id="KW-1185">Reference proteome</keyword>
<accession>A0A6H1TSV8</accession>
<evidence type="ECO:0000256" key="2">
    <source>
        <dbReference type="SAM" id="SignalP"/>
    </source>
</evidence>
<gene>
    <name evidence="3" type="ORF">HCG48_03045</name>
</gene>